<name>A0A3G4ZWM4_9VIRU</name>
<dbReference type="GO" id="GO:0008193">
    <property type="term" value="F:tRNA guanylyltransferase activity"/>
    <property type="evidence" value="ECO:0007669"/>
    <property type="project" value="InterPro"/>
</dbReference>
<dbReference type="InterPro" id="IPR024956">
    <property type="entry name" value="tRNAHis_GuaTrfase_cat"/>
</dbReference>
<protein>
    <recommendedName>
        <fullName evidence="1">tRNAHis guanylyltransferase catalytic domain-containing protein</fullName>
    </recommendedName>
</protein>
<sequence length="407" mass="47301">MATVDDKLVLYDTLKKQITDSFIEMAVYHIGNYNHYLTFEYNETMEKIFDKISDDVIKATEVFRSLKIKKDFKKDELISMLEDIPRKVGGYNVPLMLDMMFRADGHSFSKLFNVFKKSDLQPFSLAITQSFVDLVKQFSKTNEFTPFQTYFLCSDEITGLSKHGAMTKDMQLGMHPFGAKRDKVTSMISATLSANFKDILAQYTDEDIVSKTSEQRKSYPTFDARVFPTNKKLVGKMFYSRIQSCYRNSVSEFHDYFFGTKAGHGINTKDKIKHMADEHKFDYEIMCPPCLKYGIFIKSGTAIVPLKKPINDDKFVDFLYSLDDDEKNIPFEYILFDDMLALYPDGHYISADILKLKKDKYDNDLKLQKQRELDKLEAGKKYVNPDKEEVLRLRKLKKDKKKQIVSG</sequence>
<gene>
    <name evidence="2" type="ORF">Edafosvirus11_26</name>
</gene>
<dbReference type="EMBL" id="MK072076">
    <property type="protein sequence ID" value="AYV78391.1"/>
    <property type="molecule type" value="Genomic_DNA"/>
</dbReference>
<evidence type="ECO:0000313" key="2">
    <source>
        <dbReference type="EMBL" id="AYV78391.1"/>
    </source>
</evidence>
<proteinExistence type="predicted"/>
<dbReference type="GO" id="GO:0000287">
    <property type="term" value="F:magnesium ion binding"/>
    <property type="evidence" value="ECO:0007669"/>
    <property type="project" value="InterPro"/>
</dbReference>
<dbReference type="InterPro" id="IPR038469">
    <property type="entry name" value="tRNAHis_GuaTrfase_Thg1_sf"/>
</dbReference>
<reference evidence="2" key="1">
    <citation type="submission" date="2018-10" db="EMBL/GenBank/DDBJ databases">
        <title>Hidden diversity of soil giant viruses.</title>
        <authorList>
            <person name="Schulz F."/>
            <person name="Alteio L."/>
            <person name="Goudeau D."/>
            <person name="Ryan E.M."/>
            <person name="Malmstrom R.R."/>
            <person name="Blanchard J."/>
            <person name="Woyke T."/>
        </authorList>
    </citation>
    <scope>NUCLEOTIDE SEQUENCE</scope>
    <source>
        <strain evidence="2">EDV1</strain>
    </source>
</reference>
<evidence type="ECO:0000259" key="1">
    <source>
        <dbReference type="Pfam" id="PF04446"/>
    </source>
</evidence>
<dbReference type="Pfam" id="PF04446">
    <property type="entry name" value="Thg1"/>
    <property type="match status" value="1"/>
</dbReference>
<dbReference type="GO" id="GO:0006400">
    <property type="term" value="P:tRNA modification"/>
    <property type="evidence" value="ECO:0007669"/>
    <property type="project" value="InterPro"/>
</dbReference>
<feature type="domain" description="tRNAHis guanylyltransferase catalytic" evidence="1">
    <location>
        <begin position="98"/>
        <end position="228"/>
    </location>
</feature>
<organism evidence="2">
    <name type="scientific">Edafosvirus sp</name>
    <dbReference type="NCBI Taxonomy" id="2487765"/>
    <lineage>
        <taxon>Viruses</taxon>
        <taxon>Varidnaviria</taxon>
        <taxon>Bamfordvirae</taxon>
        <taxon>Nucleocytoviricota</taxon>
        <taxon>Megaviricetes</taxon>
        <taxon>Imitervirales</taxon>
        <taxon>Mimiviridae</taxon>
        <taxon>Klosneuvirinae</taxon>
    </lineage>
</organism>
<accession>A0A3G4ZWM4</accession>
<dbReference type="Gene3D" id="3.30.70.3000">
    <property type="match status" value="1"/>
</dbReference>